<keyword evidence="3" id="KW-1185">Reference proteome</keyword>
<feature type="compositionally biased region" description="Basic and acidic residues" evidence="1">
    <location>
        <begin position="239"/>
        <end position="261"/>
    </location>
</feature>
<sequence>MTTRFTKKVRCALCRHRSPQRWVASTQVSGPPDLDLRPAKNARSMLRFSVQVCPSCGYSALDIARADDRARAAVRTEAFQALRTGPLGDTLAGRLLRAALIVRHQGDLGLAGELTLGAAWAADDDGDSDQARTCRNEAVELMSAALETLDPGAEEAEHTATRLTDVLRRAGRFDEAVGLADRLLACDPDPTLKAVLAFERHRAVASDVAADRPGHAAAPAHHARNPWISRRRCARRKDGRSDPAVHAEPSLHEETLPERRQQPVHLRGQHGFIPARERQQSRRGRQVAPALRPRTAW</sequence>
<organism evidence="2 3">
    <name type="scientific">Rhodospira trueperi</name>
    <dbReference type="NCBI Taxonomy" id="69960"/>
    <lineage>
        <taxon>Bacteria</taxon>
        <taxon>Pseudomonadati</taxon>
        <taxon>Pseudomonadota</taxon>
        <taxon>Alphaproteobacteria</taxon>
        <taxon>Rhodospirillales</taxon>
        <taxon>Rhodospirillaceae</taxon>
        <taxon>Rhodospira</taxon>
    </lineage>
</organism>
<dbReference type="InterPro" id="IPR011990">
    <property type="entry name" value="TPR-like_helical_dom_sf"/>
</dbReference>
<dbReference type="SUPFAM" id="SSF48452">
    <property type="entry name" value="TPR-like"/>
    <property type="match status" value="1"/>
</dbReference>
<name>A0A1G7CU86_9PROT</name>
<evidence type="ECO:0000313" key="2">
    <source>
        <dbReference type="EMBL" id="SDE42878.1"/>
    </source>
</evidence>
<reference evidence="2 3" key="1">
    <citation type="submission" date="2016-10" db="EMBL/GenBank/DDBJ databases">
        <authorList>
            <person name="de Groot N.N."/>
        </authorList>
    </citation>
    <scope>NUCLEOTIDE SEQUENCE [LARGE SCALE GENOMIC DNA]</scope>
    <source>
        <strain evidence="2 3">ATCC 700224</strain>
    </source>
</reference>
<gene>
    <name evidence="2" type="ORF">SAMN05421720_106224</name>
</gene>
<dbReference type="Proteomes" id="UP000199412">
    <property type="component" value="Unassembled WGS sequence"/>
</dbReference>
<proteinExistence type="predicted"/>
<dbReference type="AlphaFoldDB" id="A0A1G7CU86"/>
<dbReference type="EMBL" id="FNAP01000006">
    <property type="protein sequence ID" value="SDE42878.1"/>
    <property type="molecule type" value="Genomic_DNA"/>
</dbReference>
<evidence type="ECO:0008006" key="4">
    <source>
        <dbReference type="Google" id="ProtNLM"/>
    </source>
</evidence>
<protein>
    <recommendedName>
        <fullName evidence="4">DUF2225 domain-containing protein</fullName>
    </recommendedName>
</protein>
<evidence type="ECO:0000256" key="1">
    <source>
        <dbReference type="SAM" id="MobiDB-lite"/>
    </source>
</evidence>
<evidence type="ECO:0000313" key="3">
    <source>
        <dbReference type="Proteomes" id="UP000199412"/>
    </source>
</evidence>
<accession>A0A1G7CU86</accession>
<feature type="region of interest" description="Disordered" evidence="1">
    <location>
        <begin position="234"/>
        <end position="297"/>
    </location>
</feature>